<keyword evidence="3" id="KW-0238">DNA-binding</keyword>
<dbReference type="Pfam" id="PF08327">
    <property type="entry name" value="AHSA1"/>
    <property type="match status" value="1"/>
</dbReference>
<dbReference type="CDD" id="cd00090">
    <property type="entry name" value="HTH_ARSR"/>
    <property type="match status" value="1"/>
</dbReference>
<proteinExistence type="inferred from homology"/>
<organism evidence="6 7">
    <name type="scientific">Nakamurella aerolata</name>
    <dbReference type="NCBI Taxonomy" id="1656892"/>
    <lineage>
        <taxon>Bacteria</taxon>
        <taxon>Bacillati</taxon>
        <taxon>Actinomycetota</taxon>
        <taxon>Actinomycetes</taxon>
        <taxon>Nakamurellales</taxon>
        <taxon>Nakamurellaceae</taxon>
        <taxon>Nakamurella</taxon>
    </lineage>
</organism>
<evidence type="ECO:0000256" key="2">
    <source>
        <dbReference type="ARBA" id="ARBA00023015"/>
    </source>
</evidence>
<dbReference type="SMART" id="SM00418">
    <property type="entry name" value="HTH_ARSR"/>
    <property type="match status" value="1"/>
</dbReference>
<dbReference type="PROSITE" id="PS50987">
    <property type="entry name" value="HTH_ARSR_2"/>
    <property type="match status" value="1"/>
</dbReference>
<dbReference type="Proteomes" id="UP000562984">
    <property type="component" value="Unassembled WGS sequence"/>
</dbReference>
<dbReference type="Gene3D" id="1.10.10.10">
    <property type="entry name" value="Winged helix-like DNA-binding domain superfamily/Winged helix DNA-binding domain"/>
    <property type="match status" value="1"/>
</dbReference>
<name>A0A849A9F5_9ACTN</name>
<reference evidence="6 7" key="1">
    <citation type="submission" date="2020-05" db="EMBL/GenBank/DDBJ databases">
        <title>Nakamurella sp. DB0629 isolated from air conditioner.</title>
        <authorList>
            <person name="Kim D.H."/>
            <person name="Kim D.-U."/>
        </authorList>
    </citation>
    <scope>NUCLEOTIDE SEQUENCE [LARGE SCALE GENOMIC DNA]</scope>
    <source>
        <strain evidence="6 7">DB0629</strain>
    </source>
</reference>
<keyword evidence="7" id="KW-1185">Reference proteome</keyword>
<dbReference type="CDD" id="cd08893">
    <property type="entry name" value="SRPBCC_CalC_Aha1-like_GntR-HTH"/>
    <property type="match status" value="1"/>
</dbReference>
<evidence type="ECO:0000256" key="1">
    <source>
        <dbReference type="ARBA" id="ARBA00006817"/>
    </source>
</evidence>
<evidence type="ECO:0000256" key="3">
    <source>
        <dbReference type="ARBA" id="ARBA00023125"/>
    </source>
</evidence>
<protein>
    <submittedName>
        <fullName evidence="6">Helix-turn-helix domain-containing protein</fullName>
    </submittedName>
</protein>
<dbReference type="InterPro" id="IPR013538">
    <property type="entry name" value="ASHA1/2-like_C"/>
</dbReference>
<keyword evidence="2" id="KW-0805">Transcription regulation</keyword>
<dbReference type="PANTHER" id="PTHR33154:SF33">
    <property type="entry name" value="TRANSCRIPTIONAL REPRESSOR SDPR"/>
    <property type="match status" value="1"/>
</dbReference>
<dbReference type="InterPro" id="IPR051081">
    <property type="entry name" value="HTH_MetalResp_TranReg"/>
</dbReference>
<dbReference type="InterPro" id="IPR036390">
    <property type="entry name" value="WH_DNA-bd_sf"/>
</dbReference>
<dbReference type="InterPro" id="IPR011991">
    <property type="entry name" value="ArsR-like_HTH"/>
</dbReference>
<comment type="similarity">
    <text evidence="1">Belongs to the AHA1 family.</text>
</comment>
<gene>
    <name evidence="6" type="ORF">HKD39_11075</name>
</gene>
<evidence type="ECO:0000259" key="5">
    <source>
        <dbReference type="PROSITE" id="PS50987"/>
    </source>
</evidence>
<accession>A0A849A9F5</accession>
<dbReference type="Pfam" id="PF12840">
    <property type="entry name" value="HTH_20"/>
    <property type="match status" value="1"/>
</dbReference>
<dbReference type="InterPro" id="IPR023393">
    <property type="entry name" value="START-like_dom_sf"/>
</dbReference>
<dbReference type="GO" id="GO:0003677">
    <property type="term" value="F:DNA binding"/>
    <property type="evidence" value="ECO:0007669"/>
    <property type="project" value="UniProtKB-KW"/>
</dbReference>
<evidence type="ECO:0000313" key="6">
    <source>
        <dbReference type="EMBL" id="NNG36246.1"/>
    </source>
</evidence>
<dbReference type="GO" id="GO:0003700">
    <property type="term" value="F:DNA-binding transcription factor activity"/>
    <property type="evidence" value="ECO:0007669"/>
    <property type="project" value="InterPro"/>
</dbReference>
<evidence type="ECO:0000256" key="4">
    <source>
        <dbReference type="ARBA" id="ARBA00023163"/>
    </source>
</evidence>
<dbReference type="SUPFAM" id="SSF55961">
    <property type="entry name" value="Bet v1-like"/>
    <property type="match status" value="1"/>
</dbReference>
<dbReference type="InterPro" id="IPR001845">
    <property type="entry name" value="HTH_ArsR_DNA-bd_dom"/>
</dbReference>
<keyword evidence="4" id="KW-0804">Transcription</keyword>
<evidence type="ECO:0000313" key="7">
    <source>
        <dbReference type="Proteomes" id="UP000562984"/>
    </source>
</evidence>
<sequence length="303" mass="32935">MTKWSPNVGDMPADDPEVTIRALADPHRRALLDALREADGRPVRELESVLPELGRHAVLKHLRVLADAELVTTRKVGRSRYVQLNPVPIVDLARRWLDDYAAVAGLALSRLRDHVESDLANQGATMPDTTVPNTTVPNAASSTAERTANVPNANEPTTRTLVATVVISAPPQQVWAAITDPEQTRRWFFGGLVRSDWSVGAPIEWLDADGASLIAGEITAIEPEVRLAHTFRATWSAETAADPASHYEWALQQLQPDVTRVTVTHTDVPVGTRTEQQVDGGASLVISSLKTFVETGRTMPGMG</sequence>
<dbReference type="InterPro" id="IPR036388">
    <property type="entry name" value="WH-like_DNA-bd_sf"/>
</dbReference>
<dbReference type="EMBL" id="JABEND010000005">
    <property type="protein sequence ID" value="NNG36246.1"/>
    <property type="molecule type" value="Genomic_DNA"/>
</dbReference>
<comment type="caution">
    <text evidence="6">The sequence shown here is derived from an EMBL/GenBank/DDBJ whole genome shotgun (WGS) entry which is preliminary data.</text>
</comment>
<dbReference type="AlphaFoldDB" id="A0A849A9F5"/>
<dbReference type="PRINTS" id="PR00778">
    <property type="entry name" value="HTHARSR"/>
</dbReference>
<dbReference type="SUPFAM" id="SSF46785">
    <property type="entry name" value="Winged helix' DNA-binding domain"/>
    <property type="match status" value="1"/>
</dbReference>
<dbReference type="PANTHER" id="PTHR33154">
    <property type="entry name" value="TRANSCRIPTIONAL REGULATOR, ARSR FAMILY"/>
    <property type="match status" value="1"/>
</dbReference>
<feature type="domain" description="HTH arsR-type" evidence="5">
    <location>
        <begin position="8"/>
        <end position="104"/>
    </location>
</feature>
<dbReference type="Gene3D" id="3.30.530.20">
    <property type="match status" value="1"/>
</dbReference>